<sequence>MLLAFGCAAAGAAKRPGPQGRGRPGVRLDCRKQQAPPPPGAPRSRDQSPPRHRLRHVTAEPASVFSRDGGAGVWTNEDAGAGPSGAVRAKGTLASAAGGRETRRQAASQSPFGGQPPV</sequence>
<keyword evidence="3" id="KW-1185">Reference proteome</keyword>
<protein>
    <submittedName>
        <fullName evidence="2">Uncharacterized protein</fullName>
    </submittedName>
</protein>
<dbReference type="Proteomes" id="UP000551758">
    <property type="component" value="Unassembled WGS sequence"/>
</dbReference>
<dbReference type="EMBL" id="JACDTQ010001885">
    <property type="protein sequence ID" value="KAF5920832.1"/>
    <property type="molecule type" value="Genomic_DNA"/>
</dbReference>
<feature type="compositionally biased region" description="Low complexity" evidence="1">
    <location>
        <begin position="9"/>
        <end position="18"/>
    </location>
</feature>
<reference evidence="2 3" key="1">
    <citation type="journal article" date="2020" name="Mol. Biol. Evol.">
        <title>Interspecific Gene Flow and the Evolution of Specialization in Black and White Rhinoceros.</title>
        <authorList>
            <person name="Moodley Y."/>
            <person name="Westbury M.V."/>
            <person name="Russo I.M."/>
            <person name="Gopalakrishnan S."/>
            <person name="Rakotoarivelo A."/>
            <person name="Olsen R.A."/>
            <person name="Prost S."/>
            <person name="Tunstall T."/>
            <person name="Ryder O.A."/>
            <person name="Dalen L."/>
            <person name="Bruford M.W."/>
        </authorList>
    </citation>
    <scope>NUCLEOTIDE SEQUENCE [LARGE SCALE GENOMIC DNA]</scope>
    <source>
        <strain evidence="2">SBR-YM</strain>
        <tissue evidence="2">Skin</tissue>
    </source>
</reference>
<evidence type="ECO:0000256" key="1">
    <source>
        <dbReference type="SAM" id="MobiDB-lite"/>
    </source>
</evidence>
<gene>
    <name evidence="2" type="ORF">HPG69_006143</name>
</gene>
<name>A0A7J7EYF8_DICBM</name>
<feature type="region of interest" description="Disordered" evidence="1">
    <location>
        <begin position="9"/>
        <end position="118"/>
    </location>
</feature>
<dbReference type="AlphaFoldDB" id="A0A7J7EYF8"/>
<evidence type="ECO:0000313" key="3">
    <source>
        <dbReference type="Proteomes" id="UP000551758"/>
    </source>
</evidence>
<organism evidence="2 3">
    <name type="scientific">Diceros bicornis minor</name>
    <name type="common">South-central black rhinoceros</name>
    <dbReference type="NCBI Taxonomy" id="77932"/>
    <lineage>
        <taxon>Eukaryota</taxon>
        <taxon>Metazoa</taxon>
        <taxon>Chordata</taxon>
        <taxon>Craniata</taxon>
        <taxon>Vertebrata</taxon>
        <taxon>Euteleostomi</taxon>
        <taxon>Mammalia</taxon>
        <taxon>Eutheria</taxon>
        <taxon>Laurasiatheria</taxon>
        <taxon>Perissodactyla</taxon>
        <taxon>Rhinocerotidae</taxon>
        <taxon>Diceros</taxon>
    </lineage>
</organism>
<evidence type="ECO:0000313" key="2">
    <source>
        <dbReference type="EMBL" id="KAF5920832.1"/>
    </source>
</evidence>
<accession>A0A7J7EYF8</accession>
<comment type="caution">
    <text evidence="2">The sequence shown here is derived from an EMBL/GenBank/DDBJ whole genome shotgun (WGS) entry which is preliminary data.</text>
</comment>
<proteinExistence type="predicted"/>